<keyword evidence="1" id="KW-0862">Zinc</keyword>
<proteinExistence type="predicted"/>
<organism evidence="3 4">
    <name type="scientific">Paenibacillus mendelii</name>
    <dbReference type="NCBI Taxonomy" id="206163"/>
    <lineage>
        <taxon>Bacteria</taxon>
        <taxon>Bacillati</taxon>
        <taxon>Bacillota</taxon>
        <taxon>Bacilli</taxon>
        <taxon>Bacillales</taxon>
        <taxon>Paenibacillaceae</taxon>
        <taxon>Paenibacillus</taxon>
    </lineage>
</organism>
<dbReference type="EMBL" id="JBHLVF010000064">
    <property type="protein sequence ID" value="MFC0396626.1"/>
    <property type="molecule type" value="Genomic_DNA"/>
</dbReference>
<keyword evidence="4" id="KW-1185">Reference proteome</keyword>
<evidence type="ECO:0000256" key="1">
    <source>
        <dbReference type="PROSITE-ProRule" id="PRU00325"/>
    </source>
</evidence>
<dbReference type="InterPro" id="IPR007527">
    <property type="entry name" value="Znf_SWIM"/>
</dbReference>
<keyword evidence="1" id="KW-0863">Zinc-finger</keyword>
<gene>
    <name evidence="3" type="ORF">ACFFJ8_35420</name>
</gene>
<reference evidence="3 4" key="1">
    <citation type="submission" date="2024-09" db="EMBL/GenBank/DDBJ databases">
        <authorList>
            <person name="Sun Q."/>
            <person name="Mori K."/>
        </authorList>
    </citation>
    <scope>NUCLEOTIDE SEQUENCE [LARGE SCALE GENOMIC DNA]</scope>
    <source>
        <strain evidence="3 4">CCM 4839</strain>
    </source>
</reference>
<accession>A0ABV6JLC2</accession>
<keyword evidence="1" id="KW-0479">Metal-binding</keyword>
<sequence length="551" mass="63758">MKPIYAMDDTQWLKLLRDVGEDFNDVTIMRGFQYYKQGRVHRLTMPDSEHIDAIVEGTENYRVSLQLNALLVSHCTCPVGTCCKHMLAVLLDYANQQGRPIHALVNAKTNAAFQQPAKSPPLTASSGKANPADRARQAKELAELQEQARAMLALPILEWHKLFARCTAPMANHTPNGHYVQIALTAINGIKPPLSPAMEQLFNLHAHLFILEKLLRQSQQTWSQSSSVYMGYHTHVAADDVQEALGRCFAEELAVTTEPGHWLRVTETLDYVRGQMLTEAQNLFYFSDLYYRMWENWIRPSARNKELYEEELRQLKSAAAAHGSTPSQLQWKLAQVWMHFNLGQDPEAWELLRTVDNLSSMKRNPIYPLLDALSKAEEWPRLQAWLSETGSLLYNHRADSLNEYGRYWETTVQHHPEAEASMWEAYDRLSPYSRSIYVESLLTYGKWRQWIDYQLSTGNEPLEFRVGVLQPIEKEAPELLLPFYHQAVERYIAQKNRDSYKAAVKLLKRLSKLYRKLKQESRWELFLTAFTGRYSRLRALQEELRKGKLIS</sequence>
<dbReference type="RefSeq" id="WP_204821312.1">
    <property type="nucleotide sequence ID" value="NZ_JANHOF010000012.1"/>
</dbReference>
<evidence type="ECO:0000313" key="4">
    <source>
        <dbReference type="Proteomes" id="UP001589818"/>
    </source>
</evidence>
<evidence type="ECO:0000259" key="2">
    <source>
        <dbReference type="PROSITE" id="PS50966"/>
    </source>
</evidence>
<comment type="caution">
    <text evidence="3">The sequence shown here is derived from an EMBL/GenBank/DDBJ whole genome shotgun (WGS) entry which is preliminary data.</text>
</comment>
<dbReference type="Pfam" id="PF04434">
    <property type="entry name" value="SWIM"/>
    <property type="match status" value="1"/>
</dbReference>
<name>A0ABV6JLC2_9BACL</name>
<protein>
    <submittedName>
        <fullName evidence="3">SWIM zinc finger domain-containing protein</fullName>
    </submittedName>
</protein>
<dbReference type="PROSITE" id="PS50966">
    <property type="entry name" value="ZF_SWIM"/>
    <property type="match status" value="1"/>
</dbReference>
<feature type="domain" description="SWIM-type" evidence="2">
    <location>
        <begin position="61"/>
        <end position="94"/>
    </location>
</feature>
<dbReference type="Proteomes" id="UP001589818">
    <property type="component" value="Unassembled WGS sequence"/>
</dbReference>
<evidence type="ECO:0000313" key="3">
    <source>
        <dbReference type="EMBL" id="MFC0396626.1"/>
    </source>
</evidence>